<evidence type="ECO:0000313" key="3">
    <source>
        <dbReference type="Proteomes" id="UP000646523"/>
    </source>
</evidence>
<dbReference type="InterPro" id="IPR050353">
    <property type="entry name" value="PyrK_electron_transfer"/>
</dbReference>
<dbReference type="EMBL" id="BMNH01000001">
    <property type="protein sequence ID" value="GGO61294.1"/>
    <property type="molecule type" value="Genomic_DNA"/>
</dbReference>
<feature type="compositionally biased region" description="Basic and acidic residues" evidence="1">
    <location>
        <begin position="1"/>
        <end position="17"/>
    </location>
</feature>
<accession>A0A918DFW0</accession>
<organism evidence="2 3">
    <name type="scientific">Nonomuraea cavernae</name>
    <dbReference type="NCBI Taxonomy" id="2045107"/>
    <lineage>
        <taxon>Bacteria</taxon>
        <taxon>Bacillati</taxon>
        <taxon>Actinomycetota</taxon>
        <taxon>Actinomycetes</taxon>
        <taxon>Streptosporangiales</taxon>
        <taxon>Streptosporangiaceae</taxon>
        <taxon>Nonomuraea</taxon>
    </lineage>
</organism>
<dbReference type="PANTHER" id="PTHR43513">
    <property type="entry name" value="DIHYDROOROTATE DEHYDROGENASE B (NAD(+)), ELECTRON TRANSFER SUBUNIT"/>
    <property type="match status" value="1"/>
</dbReference>
<proteinExistence type="predicted"/>
<reference evidence="2" key="1">
    <citation type="journal article" date="2014" name="Int. J. Syst. Evol. Microbiol.">
        <title>Complete genome sequence of Corynebacterium casei LMG S-19264T (=DSM 44701T), isolated from a smear-ripened cheese.</title>
        <authorList>
            <consortium name="US DOE Joint Genome Institute (JGI-PGF)"/>
            <person name="Walter F."/>
            <person name="Albersmeier A."/>
            <person name="Kalinowski J."/>
            <person name="Ruckert C."/>
        </authorList>
    </citation>
    <scope>NUCLEOTIDE SEQUENCE</scope>
    <source>
        <strain evidence="2">CGMCC 4.7368</strain>
    </source>
</reference>
<feature type="region of interest" description="Disordered" evidence="1">
    <location>
        <begin position="1"/>
        <end position="56"/>
    </location>
</feature>
<dbReference type="InterPro" id="IPR039261">
    <property type="entry name" value="FNR_nucleotide-bd"/>
</dbReference>
<keyword evidence="3" id="KW-1185">Reference proteome</keyword>
<dbReference type="SUPFAM" id="SSF52343">
    <property type="entry name" value="Ferredoxin reductase-like, C-terminal NADP-linked domain"/>
    <property type="match status" value="1"/>
</dbReference>
<name>A0A918DFW0_9ACTN</name>
<reference evidence="2" key="2">
    <citation type="submission" date="2020-09" db="EMBL/GenBank/DDBJ databases">
        <authorList>
            <person name="Sun Q."/>
            <person name="Zhou Y."/>
        </authorList>
    </citation>
    <scope>NUCLEOTIDE SEQUENCE</scope>
    <source>
        <strain evidence="2">CGMCC 4.7368</strain>
    </source>
</reference>
<evidence type="ECO:0000256" key="1">
    <source>
        <dbReference type="SAM" id="MobiDB-lite"/>
    </source>
</evidence>
<protein>
    <submittedName>
        <fullName evidence="2">Oxidoreductase</fullName>
    </submittedName>
</protein>
<comment type="caution">
    <text evidence="2">The sequence shown here is derived from an EMBL/GenBank/DDBJ whole genome shotgun (WGS) entry which is preliminary data.</text>
</comment>
<dbReference type="Proteomes" id="UP000646523">
    <property type="component" value="Unassembled WGS sequence"/>
</dbReference>
<gene>
    <name evidence="2" type="primary">hydG-1</name>
    <name evidence="2" type="ORF">GCM10012289_03180</name>
</gene>
<sequence length="278" mass="29521">MGREEAVVPGDERDRRWATAPRPHRVVERRTDGPGRVTLSLTPASPPKAGADRPATRPLPGQYWVLDLEGGVQVPAVDVTDLTEACGDAVVQVTTLRVPCGQTMGVVGDLIEVRGPMGAGWDLESVTGRDLVLIGWDTGVALLSPLVEQAEARGVRSVRMWAGGCERWLSRPEWRDLAGRDGVRLSPGPDMSAAAGELDLDPGNTIALVAGPWPMACDTARALIDRGLPAASVQLAAHSFLRCGNRRCGRCRLAPSGGVLRACLDGPVLAYDRIMQGA</sequence>
<evidence type="ECO:0000313" key="2">
    <source>
        <dbReference type="EMBL" id="GGO61294.1"/>
    </source>
</evidence>
<dbReference type="PANTHER" id="PTHR43513:SF3">
    <property type="entry name" value="DIHYDROOROTATE DEHYDROGENASE B (NAD(+)), ELECTRON TRANSFER SUBUNIT-RELATED"/>
    <property type="match status" value="1"/>
</dbReference>
<dbReference type="AlphaFoldDB" id="A0A918DFW0"/>